<evidence type="ECO:0000256" key="3">
    <source>
        <dbReference type="ARBA" id="ARBA00023004"/>
    </source>
</evidence>
<sequence length="275" mass="29413">MAWAASMDIVQISDFHCVADGERAYGRVDTQAMLGRAVAVLNGLTPRPDLVIATGDLVQAGRADEYAALRSILAALEIPLLPCLGNHDARGPFKAAFADLGLSFGPEPFAQYAVDFPALRIVVLDTVTEGSDAASFCAARASWLETALAQDDRPTLIVTHHPPFLTGVPWMDPDTLDWTGGLEQALAGRGSQIIGVISGHIHRAIHTRFAQIPASSCPSTAHQVAFDLTARRPVLSLEPPGFQLHRWTGGQLLTHTVSFDGLQTTFSPPGAEPHR</sequence>
<organism evidence="6 7">
    <name type="scientific">Caulobacter segnis</name>
    <dbReference type="NCBI Taxonomy" id="88688"/>
    <lineage>
        <taxon>Bacteria</taxon>
        <taxon>Pseudomonadati</taxon>
        <taxon>Pseudomonadota</taxon>
        <taxon>Alphaproteobacteria</taxon>
        <taxon>Caulobacterales</taxon>
        <taxon>Caulobacteraceae</taxon>
        <taxon>Caulobacter</taxon>
    </lineage>
</organism>
<dbReference type="CDD" id="cd07402">
    <property type="entry name" value="MPP_GpdQ"/>
    <property type="match status" value="1"/>
</dbReference>
<dbReference type="Gene3D" id="3.30.750.180">
    <property type="entry name" value="GpdQ, beta-strand dimerisation domain"/>
    <property type="match status" value="1"/>
</dbReference>
<evidence type="ECO:0000256" key="1">
    <source>
        <dbReference type="ARBA" id="ARBA00022723"/>
    </source>
</evidence>
<keyword evidence="2" id="KW-0378">Hydrolase</keyword>
<dbReference type="Pfam" id="PF00149">
    <property type="entry name" value="Metallophos"/>
    <property type="match status" value="1"/>
</dbReference>
<feature type="domain" description="Calcineurin-like phosphoesterase" evidence="5">
    <location>
        <begin position="7"/>
        <end position="203"/>
    </location>
</feature>
<dbReference type="SUPFAM" id="SSF56300">
    <property type="entry name" value="Metallo-dependent phosphatases"/>
    <property type="match status" value="1"/>
</dbReference>
<dbReference type="InterPro" id="IPR029052">
    <property type="entry name" value="Metallo-depent_PP-like"/>
</dbReference>
<keyword evidence="3" id="KW-0408">Iron</keyword>
<keyword evidence="1" id="KW-0479">Metal-binding</keyword>
<dbReference type="EMBL" id="CP096040">
    <property type="protein sequence ID" value="USQ95284.1"/>
    <property type="molecule type" value="Genomic_DNA"/>
</dbReference>
<gene>
    <name evidence="6" type="ORF">MZV50_22480</name>
</gene>
<dbReference type="InterPro" id="IPR042283">
    <property type="entry name" value="GpdQ_catalytic"/>
</dbReference>
<name>A0ABY4ZRN4_9CAUL</name>
<dbReference type="Gene3D" id="3.60.21.40">
    <property type="entry name" value="GpdQ, catalytic alpha/beta sandwich domain"/>
    <property type="match status" value="1"/>
</dbReference>
<evidence type="ECO:0000256" key="4">
    <source>
        <dbReference type="ARBA" id="ARBA00025742"/>
    </source>
</evidence>
<dbReference type="PANTHER" id="PTHR42988:SF2">
    <property type="entry name" value="CYCLIC NUCLEOTIDE PHOSPHODIESTERASE CBUA0032-RELATED"/>
    <property type="match status" value="1"/>
</dbReference>
<dbReference type="InterPro" id="IPR026575">
    <property type="entry name" value="GpdQ/CpdA-like"/>
</dbReference>
<protein>
    <submittedName>
        <fullName evidence="6">Phosphodiesterase</fullName>
    </submittedName>
</protein>
<keyword evidence="7" id="KW-1185">Reference proteome</keyword>
<evidence type="ECO:0000313" key="7">
    <source>
        <dbReference type="Proteomes" id="UP001057520"/>
    </source>
</evidence>
<dbReference type="InterPro" id="IPR042281">
    <property type="entry name" value="GpdQ_beta-strand"/>
</dbReference>
<evidence type="ECO:0000259" key="5">
    <source>
        <dbReference type="Pfam" id="PF00149"/>
    </source>
</evidence>
<accession>A0ABY4ZRN4</accession>
<dbReference type="PANTHER" id="PTHR42988">
    <property type="entry name" value="PHOSPHOHYDROLASE"/>
    <property type="match status" value="1"/>
</dbReference>
<dbReference type="InterPro" id="IPR050884">
    <property type="entry name" value="CNP_phosphodiesterase-III"/>
</dbReference>
<dbReference type="InterPro" id="IPR004843">
    <property type="entry name" value="Calcineurin-like_PHP"/>
</dbReference>
<comment type="similarity">
    <text evidence="4">Belongs to the cyclic nucleotide phosphodiesterase class-III family.</text>
</comment>
<evidence type="ECO:0000256" key="2">
    <source>
        <dbReference type="ARBA" id="ARBA00022801"/>
    </source>
</evidence>
<reference evidence="6 7" key="1">
    <citation type="submission" date="2022-04" db="EMBL/GenBank/DDBJ databases">
        <title>Genome sequence of soybean root-associated Caulobacter segnis RL271.</title>
        <authorList>
            <person name="Longley R."/>
            <person name="Bonito G."/>
            <person name="Trigodet F."/>
            <person name="Crosson S."/>
            <person name="Fiebig A."/>
        </authorList>
    </citation>
    <scope>NUCLEOTIDE SEQUENCE [LARGE SCALE GENOMIC DNA]</scope>
    <source>
        <strain evidence="6 7">RL271</strain>
    </source>
</reference>
<proteinExistence type="inferred from homology"/>
<evidence type="ECO:0000313" key="6">
    <source>
        <dbReference type="EMBL" id="USQ95284.1"/>
    </source>
</evidence>
<dbReference type="Proteomes" id="UP001057520">
    <property type="component" value="Chromosome"/>
</dbReference>